<name>A0AAV0VVY5_9HEMI</name>
<evidence type="ECO:0000256" key="1">
    <source>
        <dbReference type="ARBA" id="ARBA00022723"/>
    </source>
</evidence>
<accession>A0AAV0VVY5</accession>
<feature type="domain" description="FLYWCH-type" evidence="4">
    <location>
        <begin position="4"/>
        <end position="63"/>
    </location>
</feature>
<keyword evidence="2" id="KW-0863">Zinc-finger</keyword>
<evidence type="ECO:0000256" key="3">
    <source>
        <dbReference type="ARBA" id="ARBA00022833"/>
    </source>
</evidence>
<gene>
    <name evidence="5" type="ORF">MEUPH1_LOCUS3770</name>
</gene>
<sequence length="150" mass="17112">MEIIESNKGKDKLAFNGYMYVMKHAGKKYYTWRCNKKSSLNCPAILHTSINKIDPILKVQHQHPAEQSKIEIAKAINKIKQNAKCSGANPSQMYAEAVSQLDVYTKARMSVENSLKRTIRNYRKKKNLIDPASLEELQILVSPLTFISEI</sequence>
<proteinExistence type="predicted"/>
<dbReference type="Proteomes" id="UP001160148">
    <property type="component" value="Unassembled WGS sequence"/>
</dbReference>
<keyword evidence="3" id="KW-0862">Zinc</keyword>
<dbReference type="EMBL" id="CARXXK010000001">
    <property type="protein sequence ID" value="CAI6346918.1"/>
    <property type="molecule type" value="Genomic_DNA"/>
</dbReference>
<keyword evidence="1" id="KW-0479">Metal-binding</keyword>
<keyword evidence="6" id="KW-1185">Reference proteome</keyword>
<organism evidence="5 6">
    <name type="scientific">Macrosiphum euphorbiae</name>
    <name type="common">potato aphid</name>
    <dbReference type="NCBI Taxonomy" id="13131"/>
    <lineage>
        <taxon>Eukaryota</taxon>
        <taxon>Metazoa</taxon>
        <taxon>Ecdysozoa</taxon>
        <taxon>Arthropoda</taxon>
        <taxon>Hexapoda</taxon>
        <taxon>Insecta</taxon>
        <taxon>Pterygota</taxon>
        <taxon>Neoptera</taxon>
        <taxon>Paraneoptera</taxon>
        <taxon>Hemiptera</taxon>
        <taxon>Sternorrhyncha</taxon>
        <taxon>Aphidomorpha</taxon>
        <taxon>Aphidoidea</taxon>
        <taxon>Aphididae</taxon>
        <taxon>Macrosiphini</taxon>
        <taxon>Macrosiphum</taxon>
    </lineage>
</organism>
<comment type="caution">
    <text evidence="5">The sequence shown here is derived from an EMBL/GenBank/DDBJ whole genome shotgun (WGS) entry which is preliminary data.</text>
</comment>
<dbReference type="AlphaFoldDB" id="A0AAV0VVY5"/>
<evidence type="ECO:0000313" key="5">
    <source>
        <dbReference type="EMBL" id="CAI6346918.1"/>
    </source>
</evidence>
<evidence type="ECO:0000259" key="4">
    <source>
        <dbReference type="Pfam" id="PF04500"/>
    </source>
</evidence>
<dbReference type="Gene3D" id="2.20.25.240">
    <property type="match status" value="1"/>
</dbReference>
<dbReference type="Pfam" id="PF04500">
    <property type="entry name" value="FLYWCH"/>
    <property type="match status" value="1"/>
</dbReference>
<protein>
    <recommendedName>
        <fullName evidence="4">FLYWCH-type domain-containing protein</fullName>
    </recommendedName>
</protein>
<evidence type="ECO:0000256" key="2">
    <source>
        <dbReference type="ARBA" id="ARBA00022771"/>
    </source>
</evidence>
<reference evidence="5 6" key="1">
    <citation type="submission" date="2023-01" db="EMBL/GenBank/DDBJ databases">
        <authorList>
            <person name="Whitehead M."/>
        </authorList>
    </citation>
    <scope>NUCLEOTIDE SEQUENCE [LARGE SCALE GENOMIC DNA]</scope>
</reference>
<evidence type="ECO:0000313" key="6">
    <source>
        <dbReference type="Proteomes" id="UP001160148"/>
    </source>
</evidence>
<dbReference type="InterPro" id="IPR007588">
    <property type="entry name" value="Znf_FLYWCH"/>
</dbReference>
<dbReference type="GO" id="GO:0008270">
    <property type="term" value="F:zinc ion binding"/>
    <property type="evidence" value="ECO:0007669"/>
    <property type="project" value="UniProtKB-KW"/>
</dbReference>